<dbReference type="GO" id="GO:0005576">
    <property type="term" value="C:extracellular region"/>
    <property type="evidence" value="ECO:0007669"/>
    <property type="project" value="TreeGrafter"/>
</dbReference>
<dbReference type="GO" id="GO:0007232">
    <property type="term" value="P:osmosensory signaling pathway via Sho1 osmosensor"/>
    <property type="evidence" value="ECO:0007669"/>
    <property type="project" value="InterPro"/>
</dbReference>
<gene>
    <name evidence="4" type="ORF">O181_028785</name>
</gene>
<feature type="transmembrane region" description="Helical" evidence="3">
    <location>
        <begin position="191"/>
        <end position="212"/>
    </location>
</feature>
<feature type="coiled-coil region" evidence="1">
    <location>
        <begin position="31"/>
        <end position="58"/>
    </location>
</feature>
<keyword evidence="1" id="KW-0175">Coiled coil</keyword>
<dbReference type="GO" id="GO:0005034">
    <property type="term" value="F:osmosensor activity"/>
    <property type="evidence" value="ECO:0007669"/>
    <property type="project" value="InterPro"/>
</dbReference>
<dbReference type="Proteomes" id="UP000765509">
    <property type="component" value="Unassembled WGS sequence"/>
</dbReference>
<dbReference type="GO" id="GO:0009986">
    <property type="term" value="C:cell surface"/>
    <property type="evidence" value="ECO:0007669"/>
    <property type="project" value="TreeGrafter"/>
</dbReference>
<dbReference type="GO" id="GO:0001402">
    <property type="term" value="P:signal transduction involved in filamentous growth"/>
    <property type="evidence" value="ECO:0007669"/>
    <property type="project" value="TreeGrafter"/>
</dbReference>
<dbReference type="PANTHER" id="PTHR35778">
    <property type="entry name" value="SIGNALING MUCIN HKR1-RELATED"/>
    <property type="match status" value="1"/>
</dbReference>
<dbReference type="AlphaFoldDB" id="A0A9Q3H4J6"/>
<comment type="caution">
    <text evidence="4">The sequence shown here is derived from an EMBL/GenBank/DDBJ whole genome shotgun (WGS) entry which is preliminary data.</text>
</comment>
<dbReference type="GO" id="GO:0005886">
    <property type="term" value="C:plasma membrane"/>
    <property type="evidence" value="ECO:0007669"/>
    <property type="project" value="InterPro"/>
</dbReference>
<accession>A0A9Q3H4J6</accession>
<evidence type="ECO:0000313" key="4">
    <source>
        <dbReference type="EMBL" id="MBW0489070.1"/>
    </source>
</evidence>
<evidence type="ECO:0000313" key="5">
    <source>
        <dbReference type="Proteomes" id="UP000765509"/>
    </source>
</evidence>
<keyword evidence="5" id="KW-1185">Reference proteome</keyword>
<dbReference type="EMBL" id="AVOT02009913">
    <property type="protein sequence ID" value="MBW0489070.1"/>
    <property type="molecule type" value="Genomic_DNA"/>
</dbReference>
<reference evidence="4" key="1">
    <citation type="submission" date="2021-03" db="EMBL/GenBank/DDBJ databases">
        <title>Draft genome sequence of rust myrtle Austropuccinia psidii MF-1, a brazilian biotype.</title>
        <authorList>
            <person name="Quecine M.C."/>
            <person name="Pachon D.M.R."/>
            <person name="Bonatelli M.L."/>
            <person name="Correr F.H."/>
            <person name="Franceschini L.M."/>
            <person name="Leite T.F."/>
            <person name="Margarido G.R.A."/>
            <person name="Almeida C.A."/>
            <person name="Ferrarezi J.A."/>
            <person name="Labate C.A."/>
        </authorList>
    </citation>
    <scope>NUCLEOTIDE SEQUENCE</scope>
    <source>
        <strain evidence="4">MF-1</strain>
    </source>
</reference>
<feature type="region of interest" description="Disordered" evidence="2">
    <location>
        <begin position="314"/>
        <end position="333"/>
    </location>
</feature>
<sequence>MSDHAIGDYMIKTATTTTSHRALISSLPNSKSHDLDKCESLENKAGRLEQECQCDAKERDECAPRLKAKLSDKSKNLVEDKTSKLTPDKIGWGNLENNEQAHKTATPDARTRVITQYLQPYQPANFDPKNQRSMLTVWLGYIPTIYVDTLQTMIRTPPSLFYTNANPLWRALAKTVNPSLPILSFATKTTAIIASVTTCAAAILAIGIVVVARQSRRSLACDHGQIGLNSKNNGLQIAKVADLPSNQIITPSTISNHSGHMLDPFTSSTINPIPSTSVRLEYGQAKTTSISASQPNHQIGNHSANILCKLVQETTQRKPPPLQNSNCMLDSDP</sequence>
<organism evidence="4 5">
    <name type="scientific">Austropuccinia psidii MF-1</name>
    <dbReference type="NCBI Taxonomy" id="1389203"/>
    <lineage>
        <taxon>Eukaryota</taxon>
        <taxon>Fungi</taxon>
        <taxon>Dikarya</taxon>
        <taxon>Basidiomycota</taxon>
        <taxon>Pucciniomycotina</taxon>
        <taxon>Pucciniomycetes</taxon>
        <taxon>Pucciniales</taxon>
        <taxon>Sphaerophragmiaceae</taxon>
        <taxon>Austropuccinia</taxon>
    </lineage>
</organism>
<dbReference type="PANTHER" id="PTHR35778:SF1">
    <property type="entry name" value="SIGNALING MUCIN HKR1-RELATED"/>
    <property type="match status" value="1"/>
</dbReference>
<keyword evidence="3" id="KW-1133">Transmembrane helix</keyword>
<dbReference type="GO" id="GO:0030010">
    <property type="term" value="P:establishment of cell polarity"/>
    <property type="evidence" value="ECO:0007669"/>
    <property type="project" value="TreeGrafter"/>
</dbReference>
<dbReference type="GO" id="GO:0006972">
    <property type="term" value="P:hyperosmotic response"/>
    <property type="evidence" value="ECO:0007669"/>
    <property type="project" value="TreeGrafter"/>
</dbReference>
<dbReference type="GO" id="GO:0030427">
    <property type="term" value="C:site of polarized growth"/>
    <property type="evidence" value="ECO:0007669"/>
    <property type="project" value="TreeGrafter"/>
</dbReference>
<dbReference type="GO" id="GO:0031505">
    <property type="term" value="P:fungal-type cell wall organization"/>
    <property type="evidence" value="ECO:0007669"/>
    <property type="project" value="TreeGrafter"/>
</dbReference>
<dbReference type="InterPro" id="IPR039295">
    <property type="entry name" value="MSB2"/>
</dbReference>
<evidence type="ECO:0000256" key="1">
    <source>
        <dbReference type="SAM" id="Coils"/>
    </source>
</evidence>
<feature type="compositionally biased region" description="Polar residues" evidence="2">
    <location>
        <begin position="323"/>
        <end position="333"/>
    </location>
</feature>
<name>A0A9Q3H4J6_9BASI</name>
<keyword evidence="3" id="KW-0812">Transmembrane</keyword>
<protein>
    <submittedName>
        <fullName evidence="4">Uncharacterized protein</fullName>
    </submittedName>
</protein>
<proteinExistence type="predicted"/>
<keyword evidence="3" id="KW-0472">Membrane</keyword>
<dbReference type="OrthoDB" id="3366093at2759"/>
<evidence type="ECO:0000256" key="3">
    <source>
        <dbReference type="SAM" id="Phobius"/>
    </source>
</evidence>
<evidence type="ECO:0000256" key="2">
    <source>
        <dbReference type="SAM" id="MobiDB-lite"/>
    </source>
</evidence>